<gene>
    <name evidence="3" type="primary">LOC106470617</name>
</gene>
<sequence length="841" mass="93628">GFQQRNETLAVALGLEGAYIRVPYDVIMMYSFTLDIDAMIIKWIGAVLLEQKSVQKELESRGKCLSSLFKLCDKVEAECNSGNFTVSSRDGRHVRRIAHSLERRWHALLLQTLEWRYILEEFVHRSETGVLSKAHNPNLLLCEPPGKKYSQDKRTWYIFCNSENVMDSSSLSQQHTKEPYAEVPTRQTCNIQTYSVTTNDKSVMVGETGIAELKAECGSNVGPYEIVQDVGYSSESSVHFSYDENMKTFTPVSRFSTELPELNAVASESLLVYDSNNGLSVLSGDPQEQVYNTSSSQGKGMNESIIKYTTKGTQMELCSNVNCTSNNLLIQGKEDRRADAILQTNNEVDIYRKNKSIQGLDINRYSAVLAGNSLDALDFSHLTNSNDEVKDVSVISEGIQEEVSIKDQNAEVANKLSSTSVIGGCKTSRIQQWLEDCDPEENGSSASDTPSIRLTEDDAGFGVDSSCDASGENTSNDTESETSADERNASSVLNKSIAGSVETVVPFSVVDEPLNHKKRTSSMELFPRAMRRRKRTSRDRPWSVTELNQLPGQWGFSPYTAKTISEGALDTLSLSPFVHHKLKFTRGSHSLKNSPIQESKSFLPQTGRCRYRSQSSVCCSVNQSDSSSEGFSLCSQHSTRLNQSFGGATNATRRKRSLVFSDKSRSRRGSLVNFHTNQQATQVFIPTSDKGGSDGDSLHRKHVSSIENEKFDVYPNQSDCETEASLPGTQHLESVLDNEHTQAHTDQGSQSDQVWDHYQDLPYLSEPVSEFTADEDEVKKLLEFGDDYRAFFGSQSDASSISSCVQSFSQKFSSEPSSIWSQVNNFKLLTQFLMKDELLTL</sequence>
<dbReference type="RefSeq" id="XP_022254948.1">
    <property type="nucleotide sequence ID" value="XM_022399240.1"/>
</dbReference>
<feature type="compositionally biased region" description="Polar residues" evidence="1">
    <location>
        <begin position="442"/>
        <end position="452"/>
    </location>
</feature>
<evidence type="ECO:0000313" key="2">
    <source>
        <dbReference type="Proteomes" id="UP000694941"/>
    </source>
</evidence>
<evidence type="ECO:0000313" key="3">
    <source>
        <dbReference type="RefSeq" id="XP_022254948.1"/>
    </source>
</evidence>
<protein>
    <submittedName>
        <fullName evidence="3">Uncharacterized protein LOC106470617</fullName>
    </submittedName>
</protein>
<feature type="compositionally biased region" description="Polar residues" evidence="1">
    <location>
        <begin position="467"/>
        <end position="477"/>
    </location>
</feature>
<feature type="region of interest" description="Disordered" evidence="1">
    <location>
        <begin position="669"/>
        <end position="700"/>
    </location>
</feature>
<accession>A0ABM1TGE2</accession>
<keyword evidence="2" id="KW-1185">Reference proteome</keyword>
<feature type="compositionally biased region" description="Polar residues" evidence="1">
    <location>
        <begin position="673"/>
        <end position="685"/>
    </location>
</feature>
<organism evidence="2 3">
    <name type="scientific">Limulus polyphemus</name>
    <name type="common">Atlantic horseshoe crab</name>
    <dbReference type="NCBI Taxonomy" id="6850"/>
    <lineage>
        <taxon>Eukaryota</taxon>
        <taxon>Metazoa</taxon>
        <taxon>Ecdysozoa</taxon>
        <taxon>Arthropoda</taxon>
        <taxon>Chelicerata</taxon>
        <taxon>Merostomata</taxon>
        <taxon>Xiphosura</taxon>
        <taxon>Limulidae</taxon>
        <taxon>Limulus</taxon>
    </lineage>
</organism>
<feature type="non-terminal residue" evidence="3">
    <location>
        <position position="1"/>
    </location>
</feature>
<dbReference type="GeneID" id="106470617"/>
<dbReference type="Proteomes" id="UP000694941">
    <property type="component" value="Unplaced"/>
</dbReference>
<feature type="region of interest" description="Disordered" evidence="1">
    <location>
        <begin position="645"/>
        <end position="664"/>
    </location>
</feature>
<reference evidence="3" key="1">
    <citation type="submission" date="2025-08" db="UniProtKB">
        <authorList>
            <consortium name="RefSeq"/>
        </authorList>
    </citation>
    <scope>IDENTIFICATION</scope>
    <source>
        <tissue evidence="3">Muscle</tissue>
    </source>
</reference>
<evidence type="ECO:0000256" key="1">
    <source>
        <dbReference type="SAM" id="MobiDB-lite"/>
    </source>
</evidence>
<proteinExistence type="predicted"/>
<name>A0ABM1TGE2_LIMPO</name>
<feature type="region of interest" description="Disordered" evidence="1">
    <location>
        <begin position="437"/>
        <end position="491"/>
    </location>
</feature>